<organism evidence="1 2">
    <name type="scientific">Rarispira pelagica</name>
    <dbReference type="NCBI Taxonomy" id="3141764"/>
    <lineage>
        <taxon>Bacteria</taxon>
        <taxon>Pseudomonadati</taxon>
        <taxon>Spirochaetota</taxon>
        <taxon>Spirochaetia</taxon>
        <taxon>Winmispirales</taxon>
        <taxon>Winmispiraceae</taxon>
        <taxon>Rarispira</taxon>
    </lineage>
</organism>
<comment type="caution">
    <text evidence="1">The sequence shown here is derived from an EMBL/GenBank/DDBJ whole genome shotgun (WGS) entry which is preliminary data.</text>
</comment>
<evidence type="ECO:0000313" key="2">
    <source>
        <dbReference type="Proteomes" id="UP001466331"/>
    </source>
</evidence>
<dbReference type="EMBL" id="JBCHKQ010000001">
    <property type="protein sequence ID" value="MEM5947225.1"/>
    <property type="molecule type" value="Genomic_DNA"/>
</dbReference>
<sequence length="159" mass="18759">MKKASDLIEAILSSYVSNSKDDYFEFFKNWRVLLGDKLAYHCKIEDVKDNCLIVSFDDAIWLQEFSLKRQGVVLSYIKKNFPQLSIKNIEMYVRDIVVDDNDVTEDVYIFKKNKPLKKKNRESEKKYFSDPVDNIKDDKLKVLLKRLKDAIDYKENGKA</sequence>
<dbReference type="RefSeq" id="WP_420068675.1">
    <property type="nucleotide sequence ID" value="NZ_JBCHKQ010000001.1"/>
</dbReference>
<gene>
    <name evidence="1" type="ORF">WKV44_01585</name>
</gene>
<dbReference type="Proteomes" id="UP001466331">
    <property type="component" value="Unassembled WGS sequence"/>
</dbReference>
<keyword evidence="2" id="KW-1185">Reference proteome</keyword>
<reference evidence="1 2" key="1">
    <citation type="submission" date="2024-03" db="EMBL/GenBank/DDBJ databases">
        <title>Ignisphaera cupida sp. nov., a hyperthermophilic hydrolytic archaeon from a hot spring of Kamchatka, and proposal of Ignisphaeraceae fam. nov.</title>
        <authorList>
            <person name="Podosokorskaya O.A."/>
            <person name="Elcheninov A.G."/>
            <person name="Maltseva A.I."/>
            <person name="Zayulina K.S."/>
            <person name="Novikov A."/>
            <person name="Merkel A.Y."/>
        </authorList>
    </citation>
    <scope>NUCLEOTIDE SEQUENCE [LARGE SCALE GENOMIC DNA]</scope>
    <source>
        <strain evidence="1 2">38H-sp</strain>
    </source>
</reference>
<proteinExistence type="predicted"/>
<evidence type="ECO:0000313" key="1">
    <source>
        <dbReference type="EMBL" id="MEM5947225.1"/>
    </source>
</evidence>
<accession>A0ABU9U983</accession>
<name>A0ABU9U983_9SPIR</name>
<dbReference type="Pfam" id="PF05258">
    <property type="entry name" value="DciA"/>
    <property type="match status" value="1"/>
</dbReference>
<dbReference type="InterPro" id="IPR007922">
    <property type="entry name" value="DciA-like"/>
</dbReference>
<protein>
    <submittedName>
        <fullName evidence="1">DciA family protein</fullName>
    </submittedName>
</protein>